<dbReference type="InterPro" id="IPR014036">
    <property type="entry name" value="DeoR-like_C"/>
</dbReference>
<dbReference type="InterPro" id="IPR001845">
    <property type="entry name" value="HTH_ArsR_DNA-bd_dom"/>
</dbReference>
<dbReference type="InterPro" id="IPR011991">
    <property type="entry name" value="ArsR-like_HTH"/>
</dbReference>
<proteinExistence type="predicted"/>
<dbReference type="InterPro" id="IPR001034">
    <property type="entry name" value="DeoR_HTH"/>
</dbReference>
<dbReference type="InterPro" id="IPR037171">
    <property type="entry name" value="NagB/RpiA_transferase-like"/>
</dbReference>
<dbReference type="PROSITE" id="PS50987">
    <property type="entry name" value="HTH_ARSR_2"/>
    <property type="match status" value="1"/>
</dbReference>
<evidence type="ECO:0000256" key="1">
    <source>
        <dbReference type="ARBA" id="ARBA00023015"/>
    </source>
</evidence>
<keyword evidence="7" id="KW-1185">Reference proteome</keyword>
<feature type="domain" description="HTH arsR-type" evidence="4">
    <location>
        <begin position="1"/>
        <end position="82"/>
    </location>
</feature>
<dbReference type="CDD" id="cd00090">
    <property type="entry name" value="HTH_ARSR"/>
    <property type="match status" value="1"/>
</dbReference>
<name>A0ABX2R5F9_9THEO</name>
<dbReference type="PROSITE" id="PS51000">
    <property type="entry name" value="HTH_DEOR_2"/>
    <property type="match status" value="1"/>
</dbReference>
<dbReference type="PROSITE" id="PS00894">
    <property type="entry name" value="HTH_DEOR_1"/>
    <property type="match status" value="1"/>
</dbReference>
<protein>
    <submittedName>
        <fullName evidence="6">DeoR family fructose operon transcriptional repressor</fullName>
    </submittedName>
</protein>
<evidence type="ECO:0000259" key="4">
    <source>
        <dbReference type="PROSITE" id="PS50987"/>
    </source>
</evidence>
<keyword evidence="2" id="KW-0238">DNA-binding</keyword>
<dbReference type="Proteomes" id="UP000604066">
    <property type="component" value="Unassembled WGS sequence"/>
</dbReference>
<dbReference type="SUPFAM" id="SSF100950">
    <property type="entry name" value="NagB/RpiA/CoA transferase-like"/>
    <property type="match status" value="1"/>
</dbReference>
<dbReference type="PRINTS" id="PR00037">
    <property type="entry name" value="HTHLACR"/>
</dbReference>
<evidence type="ECO:0000256" key="3">
    <source>
        <dbReference type="ARBA" id="ARBA00023163"/>
    </source>
</evidence>
<evidence type="ECO:0000313" key="7">
    <source>
        <dbReference type="Proteomes" id="UP000604066"/>
    </source>
</evidence>
<dbReference type="InterPro" id="IPR018356">
    <property type="entry name" value="Tscrpt_reg_HTH_DeoR_CS"/>
</dbReference>
<dbReference type="InterPro" id="IPR036390">
    <property type="entry name" value="WH_DNA-bd_sf"/>
</dbReference>
<dbReference type="PANTHER" id="PTHR30363:SF44">
    <property type="entry name" value="AGA OPERON TRANSCRIPTIONAL REPRESSOR-RELATED"/>
    <property type="match status" value="1"/>
</dbReference>
<keyword evidence="1" id="KW-0805">Transcription regulation</keyword>
<gene>
    <name evidence="6" type="ORF">HDG70_000112</name>
</gene>
<accession>A0ABX2R5F9</accession>
<dbReference type="EMBL" id="JACCBS010000001">
    <property type="protein sequence ID" value="NYE56406.1"/>
    <property type="molecule type" value="Genomic_DNA"/>
</dbReference>
<sequence length="255" mass="28380">MFGEERKLKILEYIQKNTRASVQELSQYLAVSEATIRRDLKELEKARLINRTHGGAMALHGVNFELTFREKEDKFKQEKEAIAQKALEFIEEGDTIILDSGTTVFQLAQRLKNFARLTVVTNSLIIAQELQLTSGIEVHLTGGILRRETLALVGPIAEESLEQIRVDKAFIATNGIDLKEGLTTPTLAEAAVKRKMIKAAKEVFLLADHSKAGKVTFARFAKITDLNHFITDSGINKNFAMDLGKLGVQVTIAEV</sequence>
<dbReference type="PANTHER" id="PTHR30363">
    <property type="entry name" value="HTH-TYPE TRANSCRIPTIONAL REGULATOR SRLR-RELATED"/>
    <property type="match status" value="1"/>
</dbReference>
<evidence type="ECO:0000256" key="2">
    <source>
        <dbReference type="ARBA" id="ARBA00023125"/>
    </source>
</evidence>
<evidence type="ECO:0000259" key="5">
    <source>
        <dbReference type="PROSITE" id="PS51000"/>
    </source>
</evidence>
<dbReference type="SMART" id="SM00420">
    <property type="entry name" value="HTH_DEOR"/>
    <property type="match status" value="1"/>
</dbReference>
<evidence type="ECO:0000313" key="6">
    <source>
        <dbReference type="EMBL" id="NYE56406.1"/>
    </source>
</evidence>
<keyword evidence="3" id="KW-0804">Transcription</keyword>
<organism evidence="6 7">
    <name type="scientific">Carboxydothermus ferrireducens DSM 11255</name>
    <dbReference type="NCBI Taxonomy" id="1119529"/>
    <lineage>
        <taxon>Bacteria</taxon>
        <taxon>Bacillati</taxon>
        <taxon>Bacillota</taxon>
        <taxon>Clostridia</taxon>
        <taxon>Thermoanaerobacterales</taxon>
        <taxon>Thermoanaerobacteraceae</taxon>
        <taxon>Carboxydothermus</taxon>
    </lineage>
</organism>
<feature type="domain" description="HTH deoR-type" evidence="5">
    <location>
        <begin position="3"/>
        <end position="58"/>
    </location>
</feature>
<dbReference type="SUPFAM" id="SSF46785">
    <property type="entry name" value="Winged helix' DNA-binding domain"/>
    <property type="match status" value="1"/>
</dbReference>
<dbReference type="SMART" id="SM01134">
    <property type="entry name" value="DeoRC"/>
    <property type="match status" value="1"/>
</dbReference>
<dbReference type="Pfam" id="PF08220">
    <property type="entry name" value="HTH_DeoR"/>
    <property type="match status" value="1"/>
</dbReference>
<reference evidence="6 7" key="1">
    <citation type="submission" date="2020-07" db="EMBL/GenBank/DDBJ databases">
        <title>Genomic Encyclopedia of Type Strains, Phase III (KMG-III): the genomes of soil and plant-associated and newly described type strains.</title>
        <authorList>
            <person name="Whitman W."/>
        </authorList>
    </citation>
    <scope>NUCLEOTIDE SEQUENCE [LARGE SCALE GENOMIC DNA]</scope>
    <source>
        <strain evidence="6 7">DSM 11255</strain>
    </source>
</reference>
<dbReference type="InterPro" id="IPR036388">
    <property type="entry name" value="WH-like_DNA-bd_sf"/>
</dbReference>
<dbReference type="InterPro" id="IPR050313">
    <property type="entry name" value="Carb_Metab_HTH_regulators"/>
</dbReference>
<comment type="caution">
    <text evidence="6">The sequence shown here is derived from an EMBL/GenBank/DDBJ whole genome shotgun (WGS) entry which is preliminary data.</text>
</comment>
<dbReference type="RefSeq" id="WP_028051320.1">
    <property type="nucleotide sequence ID" value="NZ_ATYG01000001.1"/>
</dbReference>
<dbReference type="Gene3D" id="3.40.50.1360">
    <property type="match status" value="1"/>
</dbReference>
<dbReference type="Pfam" id="PF00455">
    <property type="entry name" value="DeoRC"/>
    <property type="match status" value="1"/>
</dbReference>
<dbReference type="Gene3D" id="1.10.10.10">
    <property type="entry name" value="Winged helix-like DNA-binding domain superfamily/Winged helix DNA-binding domain"/>
    <property type="match status" value="1"/>
</dbReference>